<dbReference type="AlphaFoldDB" id="A0A0C2WDU0"/>
<dbReference type="EMBL" id="KN824322">
    <property type="protein sequence ID" value="KIM24603.1"/>
    <property type="molecule type" value="Genomic_DNA"/>
</dbReference>
<sequence length="498" mass="56248">MSFASLHLATFSYRVAIFWKLCDSQMRLLVLASRFLGNKRPPSLPQERSPSPPQALKVSEPQDQDTLAGIACIHAADQIPVEIWHKILSIAISYPLLPRDDDSYFEYQKVTLFNCETIAMYKACERVRTKLRLVCRSWDQFLDQHSDRLVHLNTATSTGHWPPVKRWNRIVRIEGINDINCECRVPTCWPCFIDYNEPSTWGLSAAPYSEYVVENVKKKHLPLLGSRCQAISHPSIWSGTLLDSVRLNGVTYLAWVGDLGSLSPSSMKISQAYPNLTHLKISISPLYDPSHNFNLPRLRLLSILISHNEPPSPSGQIGYWQLPSLRCLVIVSPRLLGGDVPLDITPLISRIGQPVEEFFFREYISRFEAQQPIPSSTIWTAMPSLKLLGATPAQLSSLTGPGVKRSVDFAIEIAELFSENCARDDRMNKIHLDSLREFCGRILLDKSWHEVSKWLARNAPLCAGSIYSSVEVFDKLNALGYGLCDCRYVSFPIEYGLL</sequence>
<proteinExistence type="predicted"/>
<protein>
    <submittedName>
        <fullName evidence="1">Uncharacterized protein</fullName>
    </submittedName>
</protein>
<evidence type="ECO:0000313" key="2">
    <source>
        <dbReference type="Proteomes" id="UP000054097"/>
    </source>
</evidence>
<dbReference type="HOGENOM" id="CLU_047608_0_0_1"/>
<evidence type="ECO:0000313" key="1">
    <source>
        <dbReference type="EMBL" id="KIM24603.1"/>
    </source>
</evidence>
<reference evidence="2" key="2">
    <citation type="submission" date="2015-01" db="EMBL/GenBank/DDBJ databases">
        <title>Evolutionary Origins and Diversification of the Mycorrhizal Mutualists.</title>
        <authorList>
            <consortium name="DOE Joint Genome Institute"/>
            <consortium name="Mycorrhizal Genomics Consortium"/>
            <person name="Kohler A."/>
            <person name="Kuo A."/>
            <person name="Nagy L.G."/>
            <person name="Floudas D."/>
            <person name="Copeland A."/>
            <person name="Barry K.W."/>
            <person name="Cichocki N."/>
            <person name="Veneault-Fourrey C."/>
            <person name="LaButti K."/>
            <person name="Lindquist E.A."/>
            <person name="Lipzen A."/>
            <person name="Lundell T."/>
            <person name="Morin E."/>
            <person name="Murat C."/>
            <person name="Riley R."/>
            <person name="Ohm R."/>
            <person name="Sun H."/>
            <person name="Tunlid A."/>
            <person name="Henrissat B."/>
            <person name="Grigoriev I.V."/>
            <person name="Hibbett D.S."/>
            <person name="Martin F."/>
        </authorList>
    </citation>
    <scope>NUCLEOTIDE SEQUENCE [LARGE SCALE GENOMIC DNA]</scope>
    <source>
        <strain evidence="2">MAFF 305830</strain>
    </source>
</reference>
<organism evidence="1 2">
    <name type="scientific">Serendipita vermifera MAFF 305830</name>
    <dbReference type="NCBI Taxonomy" id="933852"/>
    <lineage>
        <taxon>Eukaryota</taxon>
        <taxon>Fungi</taxon>
        <taxon>Dikarya</taxon>
        <taxon>Basidiomycota</taxon>
        <taxon>Agaricomycotina</taxon>
        <taxon>Agaricomycetes</taxon>
        <taxon>Sebacinales</taxon>
        <taxon>Serendipitaceae</taxon>
        <taxon>Serendipita</taxon>
    </lineage>
</organism>
<name>A0A0C2WDU0_SERVB</name>
<reference evidence="1 2" key="1">
    <citation type="submission" date="2014-04" db="EMBL/GenBank/DDBJ databases">
        <authorList>
            <consortium name="DOE Joint Genome Institute"/>
            <person name="Kuo A."/>
            <person name="Zuccaro A."/>
            <person name="Kohler A."/>
            <person name="Nagy L.G."/>
            <person name="Floudas D."/>
            <person name="Copeland A."/>
            <person name="Barry K.W."/>
            <person name="Cichocki N."/>
            <person name="Veneault-Fourrey C."/>
            <person name="LaButti K."/>
            <person name="Lindquist E.A."/>
            <person name="Lipzen A."/>
            <person name="Lundell T."/>
            <person name="Morin E."/>
            <person name="Murat C."/>
            <person name="Sun H."/>
            <person name="Tunlid A."/>
            <person name="Henrissat B."/>
            <person name="Grigoriev I.V."/>
            <person name="Hibbett D.S."/>
            <person name="Martin F."/>
            <person name="Nordberg H.P."/>
            <person name="Cantor M.N."/>
            <person name="Hua S.X."/>
        </authorList>
    </citation>
    <scope>NUCLEOTIDE SEQUENCE [LARGE SCALE GENOMIC DNA]</scope>
    <source>
        <strain evidence="1 2">MAFF 305830</strain>
    </source>
</reference>
<keyword evidence="2" id="KW-1185">Reference proteome</keyword>
<gene>
    <name evidence="1" type="ORF">M408DRAFT_10895</name>
</gene>
<accession>A0A0C2WDU0</accession>
<dbReference type="Proteomes" id="UP000054097">
    <property type="component" value="Unassembled WGS sequence"/>
</dbReference>
<dbReference type="OrthoDB" id="3258324at2759"/>